<feature type="compositionally biased region" description="Low complexity" evidence="1">
    <location>
        <begin position="85"/>
        <end position="96"/>
    </location>
</feature>
<reference evidence="2 3" key="1">
    <citation type="journal article" date="2018" name="Cell">
        <title>The Chara Genome: Secondary Complexity and Implications for Plant Terrestrialization.</title>
        <authorList>
            <person name="Nishiyama T."/>
            <person name="Sakayama H."/>
            <person name="Vries J.D."/>
            <person name="Buschmann H."/>
            <person name="Saint-Marcoux D."/>
            <person name="Ullrich K.K."/>
            <person name="Haas F.B."/>
            <person name="Vanderstraeten L."/>
            <person name="Becker D."/>
            <person name="Lang D."/>
            <person name="Vosolsobe S."/>
            <person name="Rombauts S."/>
            <person name="Wilhelmsson P.K.I."/>
            <person name="Janitza P."/>
            <person name="Kern R."/>
            <person name="Heyl A."/>
            <person name="Rumpler F."/>
            <person name="Villalobos L.I.A.C."/>
            <person name="Clay J.M."/>
            <person name="Skokan R."/>
            <person name="Toyoda A."/>
            <person name="Suzuki Y."/>
            <person name="Kagoshima H."/>
            <person name="Schijlen E."/>
            <person name="Tajeshwar N."/>
            <person name="Catarino B."/>
            <person name="Hetherington A.J."/>
            <person name="Saltykova A."/>
            <person name="Bonnot C."/>
            <person name="Breuninger H."/>
            <person name="Symeonidi A."/>
            <person name="Radhakrishnan G.V."/>
            <person name="Van Nieuwerburgh F."/>
            <person name="Deforce D."/>
            <person name="Chang C."/>
            <person name="Karol K.G."/>
            <person name="Hedrich R."/>
            <person name="Ulvskov P."/>
            <person name="Glockner G."/>
            <person name="Delwiche C.F."/>
            <person name="Petrasek J."/>
            <person name="Van de Peer Y."/>
            <person name="Friml J."/>
            <person name="Beilby M."/>
            <person name="Dolan L."/>
            <person name="Kohara Y."/>
            <person name="Sugano S."/>
            <person name="Fujiyama A."/>
            <person name="Delaux P.-M."/>
            <person name="Quint M."/>
            <person name="TheiBen G."/>
            <person name="Hagemann M."/>
            <person name="Harholt J."/>
            <person name="Dunand C."/>
            <person name="Zachgo S."/>
            <person name="Langdale J."/>
            <person name="Maumus F."/>
            <person name="Straeten D.V.D."/>
            <person name="Gould S.B."/>
            <person name="Rensing S.A."/>
        </authorList>
    </citation>
    <scope>NUCLEOTIDE SEQUENCE [LARGE SCALE GENOMIC DNA]</scope>
    <source>
        <strain evidence="2 3">S276</strain>
    </source>
</reference>
<protein>
    <submittedName>
        <fullName evidence="2">Uncharacterized protein</fullName>
    </submittedName>
</protein>
<dbReference type="AlphaFoldDB" id="A0A388KJB8"/>
<dbReference type="Gramene" id="GBG70127">
    <property type="protein sequence ID" value="GBG70127"/>
    <property type="gene ID" value="CBR_g5757"/>
</dbReference>
<organism evidence="2 3">
    <name type="scientific">Chara braunii</name>
    <name type="common">Braun's stonewort</name>
    <dbReference type="NCBI Taxonomy" id="69332"/>
    <lineage>
        <taxon>Eukaryota</taxon>
        <taxon>Viridiplantae</taxon>
        <taxon>Streptophyta</taxon>
        <taxon>Charophyceae</taxon>
        <taxon>Charales</taxon>
        <taxon>Characeae</taxon>
        <taxon>Chara</taxon>
    </lineage>
</organism>
<evidence type="ECO:0000313" key="3">
    <source>
        <dbReference type="Proteomes" id="UP000265515"/>
    </source>
</evidence>
<comment type="caution">
    <text evidence="2">The sequence shown here is derived from an EMBL/GenBank/DDBJ whole genome shotgun (WGS) entry which is preliminary data.</text>
</comment>
<name>A0A388KJB8_CHABU</name>
<feature type="compositionally biased region" description="Basic residues" evidence="1">
    <location>
        <begin position="103"/>
        <end position="129"/>
    </location>
</feature>
<gene>
    <name evidence="2" type="ORF">CBR_g5757</name>
</gene>
<evidence type="ECO:0000256" key="1">
    <source>
        <dbReference type="SAM" id="MobiDB-lite"/>
    </source>
</evidence>
<accession>A0A388KJB8</accession>
<feature type="region of interest" description="Disordered" evidence="1">
    <location>
        <begin position="39"/>
        <end position="129"/>
    </location>
</feature>
<dbReference type="Proteomes" id="UP000265515">
    <property type="component" value="Unassembled WGS sequence"/>
</dbReference>
<proteinExistence type="predicted"/>
<evidence type="ECO:0000313" key="2">
    <source>
        <dbReference type="EMBL" id="GBG70127.1"/>
    </source>
</evidence>
<keyword evidence="3" id="KW-1185">Reference proteome</keyword>
<dbReference type="EMBL" id="BFEA01000125">
    <property type="protein sequence ID" value="GBG70127.1"/>
    <property type="molecule type" value="Genomic_DNA"/>
</dbReference>
<sequence>MGKSIRAKGKRRIRLLKREIASKVHFPKTEQAIQQALAAAAAAPPAEIPRLRGPNAATATGGAEQRRGRQGAPTAMAIEGGPSDATPATTPATIATEGASQTMKKRKKKGKSSKKQNMKHRKWMRTFGK</sequence>